<dbReference type="CDD" id="cd02023">
    <property type="entry name" value="UMPK"/>
    <property type="match status" value="1"/>
</dbReference>
<evidence type="ECO:0000313" key="7">
    <source>
        <dbReference type="EMBL" id="CAE0456321.1"/>
    </source>
</evidence>
<dbReference type="PANTHER" id="PTHR10285">
    <property type="entry name" value="URIDINE KINASE"/>
    <property type="match status" value="1"/>
</dbReference>
<evidence type="ECO:0000256" key="5">
    <source>
        <dbReference type="RuleBase" id="RU003825"/>
    </source>
</evidence>
<dbReference type="SUPFAM" id="SSF52540">
    <property type="entry name" value="P-loop containing nucleoside triphosphate hydrolases"/>
    <property type="match status" value="1"/>
</dbReference>
<dbReference type="InterPro" id="IPR000764">
    <property type="entry name" value="Uridine_kinase-like"/>
</dbReference>
<dbReference type="GO" id="GO:0005524">
    <property type="term" value="F:ATP binding"/>
    <property type="evidence" value="ECO:0007669"/>
    <property type="project" value="UniProtKB-KW"/>
</dbReference>
<dbReference type="Gene3D" id="3.40.50.300">
    <property type="entry name" value="P-loop containing nucleotide triphosphate hydrolases"/>
    <property type="match status" value="1"/>
</dbReference>
<evidence type="ECO:0000256" key="1">
    <source>
        <dbReference type="ARBA" id="ARBA00004690"/>
    </source>
</evidence>
<keyword evidence="5" id="KW-0067">ATP-binding</keyword>
<dbReference type="NCBIfam" id="TIGR00235">
    <property type="entry name" value="udk"/>
    <property type="match status" value="1"/>
</dbReference>
<evidence type="ECO:0000256" key="4">
    <source>
        <dbReference type="ARBA" id="ARBA00022777"/>
    </source>
</evidence>
<dbReference type="UniPathway" id="UPA00579">
    <property type="reaction ID" value="UER00640"/>
</dbReference>
<dbReference type="UniPathway" id="UPA00574">
    <property type="reaction ID" value="UER00637"/>
</dbReference>
<evidence type="ECO:0000256" key="2">
    <source>
        <dbReference type="ARBA" id="ARBA00022679"/>
    </source>
</evidence>
<dbReference type="GO" id="GO:0004849">
    <property type="term" value="F:uridine kinase activity"/>
    <property type="evidence" value="ECO:0007669"/>
    <property type="project" value="UniProtKB-EC"/>
</dbReference>
<sequence length="223" mass="25043">MTTNAISIGICGGSGAGKTTLAKAVYNSLKQENVAYLVHDNYYKDISHKSLEDRAKNNFDHPDSLDTELLIQHVKDLKNGTAAQVPTYDFATHMRKEEVKAVEPKKIILVEGILIFANDALVDQLDIKVFVDADADVRLLRRIVRDTSERGRSADQVLQQYEKTVKPMHEEFVEPSKKVADFIVRSDRGEDLNNTNDTRKFMDKNVALNMIVNHLKAVAGIKC</sequence>
<keyword evidence="2 5" id="KW-0808">Transferase</keyword>
<comment type="catalytic activity">
    <reaction evidence="5">
        <text>uridine + ATP = UMP + ADP + H(+)</text>
        <dbReference type="Rhea" id="RHEA:16825"/>
        <dbReference type="ChEBI" id="CHEBI:15378"/>
        <dbReference type="ChEBI" id="CHEBI:16704"/>
        <dbReference type="ChEBI" id="CHEBI:30616"/>
        <dbReference type="ChEBI" id="CHEBI:57865"/>
        <dbReference type="ChEBI" id="CHEBI:456216"/>
        <dbReference type="EC" id="2.7.1.48"/>
    </reaction>
</comment>
<feature type="domain" description="Phosphoribulokinase/uridine kinase" evidence="6">
    <location>
        <begin position="8"/>
        <end position="187"/>
    </location>
</feature>
<dbReference type="GO" id="GO:0044211">
    <property type="term" value="P:CTP salvage"/>
    <property type="evidence" value="ECO:0007669"/>
    <property type="project" value="UniProtKB-UniPathway"/>
</dbReference>
<reference evidence="7" key="1">
    <citation type="submission" date="2021-01" db="EMBL/GenBank/DDBJ databases">
        <authorList>
            <person name="Corre E."/>
            <person name="Pelletier E."/>
            <person name="Niang G."/>
            <person name="Scheremetjew M."/>
            <person name="Finn R."/>
            <person name="Kale V."/>
            <person name="Holt S."/>
            <person name="Cochrane G."/>
            <person name="Meng A."/>
            <person name="Brown T."/>
            <person name="Cohen L."/>
        </authorList>
    </citation>
    <scope>NUCLEOTIDE SEQUENCE</scope>
    <source>
        <strain evidence="7">MM31A-1</strain>
    </source>
</reference>
<comment type="similarity">
    <text evidence="5">Belongs to the uridine kinase family.</text>
</comment>
<comment type="catalytic activity">
    <reaction evidence="5">
        <text>cytidine + ATP = CMP + ADP + H(+)</text>
        <dbReference type="Rhea" id="RHEA:24674"/>
        <dbReference type="ChEBI" id="CHEBI:15378"/>
        <dbReference type="ChEBI" id="CHEBI:17562"/>
        <dbReference type="ChEBI" id="CHEBI:30616"/>
        <dbReference type="ChEBI" id="CHEBI:60377"/>
        <dbReference type="ChEBI" id="CHEBI:456216"/>
        <dbReference type="EC" id="2.7.1.48"/>
    </reaction>
</comment>
<name>A0A7S3PV30_9STRA</name>
<keyword evidence="3 5" id="KW-0547">Nucleotide-binding</keyword>
<dbReference type="AlphaFoldDB" id="A0A7S3PV30"/>
<comment type="pathway">
    <text evidence="1 5">Pyrimidine metabolism; UMP biosynthesis via salvage pathway; UMP from uridine: step 1/1.</text>
</comment>
<dbReference type="InterPro" id="IPR006083">
    <property type="entry name" value="PRK/URK"/>
</dbReference>
<keyword evidence="4 5" id="KW-0418">Kinase</keyword>
<organism evidence="7">
    <name type="scientific">Chaetoceros debilis</name>
    <dbReference type="NCBI Taxonomy" id="122233"/>
    <lineage>
        <taxon>Eukaryota</taxon>
        <taxon>Sar</taxon>
        <taxon>Stramenopiles</taxon>
        <taxon>Ochrophyta</taxon>
        <taxon>Bacillariophyta</taxon>
        <taxon>Coscinodiscophyceae</taxon>
        <taxon>Chaetocerotophycidae</taxon>
        <taxon>Chaetocerotales</taxon>
        <taxon>Chaetocerotaceae</taxon>
        <taxon>Chaetoceros</taxon>
    </lineage>
</organism>
<gene>
    <name evidence="7" type="ORF">CDEB00056_LOCUS1162</name>
</gene>
<dbReference type="EC" id="2.7.1.48" evidence="5"/>
<evidence type="ECO:0000259" key="6">
    <source>
        <dbReference type="Pfam" id="PF00485"/>
    </source>
</evidence>
<dbReference type="PRINTS" id="PR00988">
    <property type="entry name" value="URIDINKINASE"/>
</dbReference>
<dbReference type="EMBL" id="HBIO01001604">
    <property type="protein sequence ID" value="CAE0456321.1"/>
    <property type="molecule type" value="Transcribed_RNA"/>
</dbReference>
<protein>
    <recommendedName>
        <fullName evidence="5">Uridine kinase</fullName>
        <ecNumber evidence="5">2.7.1.48</ecNumber>
    </recommendedName>
</protein>
<dbReference type="NCBIfam" id="NF004018">
    <property type="entry name" value="PRK05480.1"/>
    <property type="match status" value="1"/>
</dbReference>
<accession>A0A7S3PV30</accession>
<comment type="pathway">
    <text evidence="5">Pyrimidine metabolism; CTP biosynthesis via salvage pathway; CTP from cytidine: step 1/3.</text>
</comment>
<dbReference type="InterPro" id="IPR027417">
    <property type="entry name" value="P-loop_NTPase"/>
</dbReference>
<dbReference type="GO" id="GO:0044206">
    <property type="term" value="P:UMP salvage"/>
    <property type="evidence" value="ECO:0007669"/>
    <property type="project" value="UniProtKB-UniPathway"/>
</dbReference>
<dbReference type="Pfam" id="PF00485">
    <property type="entry name" value="PRK"/>
    <property type="match status" value="1"/>
</dbReference>
<proteinExistence type="inferred from homology"/>
<evidence type="ECO:0000256" key="3">
    <source>
        <dbReference type="ARBA" id="ARBA00022741"/>
    </source>
</evidence>